<comment type="function">
    <text evidence="5">Forms part of the polypeptide exit tunnel.</text>
</comment>
<sequence>MTQLPIFDLEGNDLGQFDGPDDVFGRKPNESLVHSCLVWYLASKRRGTHSTKTRAEVSGGGRKPWKQKGTGRARAGSIRSPLWRTGGVIFGPKPRSYTYAFPKKMRKSALKSALSDKVQNGKFKIVADLTLTAAKTKTALAILKKLGVAGKSLIILEDKNELFMKAARNIPGVKLIYINDLNIFDLIYSDWLVVEKSVLAKLQEALN</sequence>
<dbReference type="SUPFAM" id="SSF52166">
    <property type="entry name" value="Ribosomal protein L4"/>
    <property type="match status" value="1"/>
</dbReference>
<comment type="caution">
    <text evidence="7">The sequence shown here is derived from an EMBL/GenBank/DDBJ whole genome shotgun (WGS) entry which is preliminary data.</text>
</comment>
<gene>
    <name evidence="5" type="primary">rplD</name>
    <name evidence="7" type="ORF">A2462_00435</name>
</gene>
<organism evidence="7 8">
    <name type="scientific">candidate division WOR-1 bacterium RIFOXYC2_FULL_41_25</name>
    <dbReference type="NCBI Taxonomy" id="1802586"/>
    <lineage>
        <taxon>Bacteria</taxon>
        <taxon>Bacillati</taxon>
        <taxon>Saganbacteria</taxon>
    </lineage>
</organism>
<dbReference type="Gene3D" id="3.40.1370.10">
    <property type="match status" value="1"/>
</dbReference>
<protein>
    <recommendedName>
        <fullName evidence="4 5">Large ribosomal subunit protein uL4</fullName>
    </recommendedName>
</protein>
<keyword evidence="5" id="KW-0694">RNA-binding</keyword>
<evidence type="ECO:0000256" key="6">
    <source>
        <dbReference type="SAM" id="MobiDB-lite"/>
    </source>
</evidence>
<name>A0A1F4TMJ0_UNCSA</name>
<dbReference type="GO" id="GO:0003735">
    <property type="term" value="F:structural constituent of ribosome"/>
    <property type="evidence" value="ECO:0007669"/>
    <property type="project" value="InterPro"/>
</dbReference>
<keyword evidence="2 5" id="KW-0689">Ribosomal protein</keyword>
<dbReference type="EMBL" id="MEUI01000028">
    <property type="protein sequence ID" value="OGC33730.1"/>
    <property type="molecule type" value="Genomic_DNA"/>
</dbReference>
<dbReference type="PANTHER" id="PTHR10746">
    <property type="entry name" value="50S RIBOSOMAL PROTEIN L4"/>
    <property type="match status" value="1"/>
</dbReference>
<dbReference type="Proteomes" id="UP000177309">
    <property type="component" value="Unassembled WGS sequence"/>
</dbReference>
<accession>A0A1F4TMJ0</accession>
<dbReference type="AlphaFoldDB" id="A0A1F4TMJ0"/>
<dbReference type="Pfam" id="PF00573">
    <property type="entry name" value="Ribosomal_L4"/>
    <property type="match status" value="1"/>
</dbReference>
<proteinExistence type="inferred from homology"/>
<evidence type="ECO:0000256" key="1">
    <source>
        <dbReference type="ARBA" id="ARBA00010528"/>
    </source>
</evidence>
<dbReference type="NCBIfam" id="TIGR03953">
    <property type="entry name" value="rplD_bact"/>
    <property type="match status" value="1"/>
</dbReference>
<evidence type="ECO:0000313" key="8">
    <source>
        <dbReference type="Proteomes" id="UP000177309"/>
    </source>
</evidence>
<dbReference type="GO" id="GO:0005840">
    <property type="term" value="C:ribosome"/>
    <property type="evidence" value="ECO:0007669"/>
    <property type="project" value="UniProtKB-KW"/>
</dbReference>
<comment type="subunit">
    <text evidence="5">Part of the 50S ribosomal subunit.</text>
</comment>
<evidence type="ECO:0000313" key="7">
    <source>
        <dbReference type="EMBL" id="OGC33730.1"/>
    </source>
</evidence>
<evidence type="ECO:0000256" key="5">
    <source>
        <dbReference type="HAMAP-Rule" id="MF_01328"/>
    </source>
</evidence>
<dbReference type="InterPro" id="IPR002136">
    <property type="entry name" value="Ribosomal_uL4"/>
</dbReference>
<dbReference type="GO" id="GO:1990904">
    <property type="term" value="C:ribonucleoprotein complex"/>
    <property type="evidence" value="ECO:0007669"/>
    <property type="project" value="UniProtKB-KW"/>
</dbReference>
<keyword evidence="5" id="KW-0699">rRNA-binding</keyword>
<dbReference type="InterPro" id="IPR023574">
    <property type="entry name" value="Ribosomal_uL4_dom_sf"/>
</dbReference>
<reference evidence="7 8" key="1">
    <citation type="journal article" date="2016" name="Nat. Commun.">
        <title>Thousands of microbial genomes shed light on interconnected biogeochemical processes in an aquifer system.</title>
        <authorList>
            <person name="Anantharaman K."/>
            <person name="Brown C.T."/>
            <person name="Hug L.A."/>
            <person name="Sharon I."/>
            <person name="Castelle C.J."/>
            <person name="Probst A.J."/>
            <person name="Thomas B.C."/>
            <person name="Singh A."/>
            <person name="Wilkins M.J."/>
            <person name="Karaoz U."/>
            <person name="Brodie E.L."/>
            <person name="Williams K.H."/>
            <person name="Hubbard S.S."/>
            <person name="Banfield J.F."/>
        </authorList>
    </citation>
    <scope>NUCLEOTIDE SEQUENCE [LARGE SCALE GENOMIC DNA]</scope>
</reference>
<evidence type="ECO:0000256" key="4">
    <source>
        <dbReference type="ARBA" id="ARBA00035244"/>
    </source>
</evidence>
<dbReference type="GO" id="GO:0019843">
    <property type="term" value="F:rRNA binding"/>
    <property type="evidence" value="ECO:0007669"/>
    <property type="project" value="UniProtKB-UniRule"/>
</dbReference>
<feature type="region of interest" description="Disordered" evidence="6">
    <location>
        <begin position="50"/>
        <end position="72"/>
    </location>
</feature>
<dbReference type="HAMAP" id="MF_01328_B">
    <property type="entry name" value="Ribosomal_uL4_B"/>
    <property type="match status" value="1"/>
</dbReference>
<dbReference type="GO" id="GO:0006412">
    <property type="term" value="P:translation"/>
    <property type="evidence" value="ECO:0007669"/>
    <property type="project" value="UniProtKB-UniRule"/>
</dbReference>
<dbReference type="InterPro" id="IPR013005">
    <property type="entry name" value="Ribosomal_uL4-like"/>
</dbReference>
<evidence type="ECO:0000256" key="2">
    <source>
        <dbReference type="ARBA" id="ARBA00022980"/>
    </source>
</evidence>
<keyword evidence="3 5" id="KW-0687">Ribonucleoprotein</keyword>
<comment type="function">
    <text evidence="5">One of the primary rRNA binding proteins, this protein initially binds near the 5'-end of the 23S rRNA. It is important during the early stages of 50S assembly. It makes multiple contacts with different domains of the 23S rRNA in the assembled 50S subunit and ribosome.</text>
</comment>
<comment type="similarity">
    <text evidence="1 5">Belongs to the universal ribosomal protein uL4 family.</text>
</comment>
<dbReference type="PANTHER" id="PTHR10746:SF6">
    <property type="entry name" value="LARGE RIBOSOMAL SUBUNIT PROTEIN UL4M"/>
    <property type="match status" value="1"/>
</dbReference>
<evidence type="ECO:0000256" key="3">
    <source>
        <dbReference type="ARBA" id="ARBA00023274"/>
    </source>
</evidence>